<keyword evidence="4" id="KW-1185">Reference proteome</keyword>
<dbReference type="HOGENOM" id="CLU_006002_0_0_1"/>
<dbReference type="GO" id="GO:0000011">
    <property type="term" value="P:vacuole inheritance"/>
    <property type="evidence" value="ECO:0007669"/>
    <property type="project" value="TreeGrafter"/>
</dbReference>
<dbReference type="Pfam" id="PF12751">
    <property type="entry name" value="Vac7"/>
    <property type="match status" value="1"/>
</dbReference>
<dbReference type="GO" id="GO:1903778">
    <property type="term" value="P:protein localization to vacuolar membrane"/>
    <property type="evidence" value="ECO:0007669"/>
    <property type="project" value="TreeGrafter"/>
</dbReference>
<dbReference type="Proteomes" id="UP000005666">
    <property type="component" value="Chromosome 6"/>
</dbReference>
<organism evidence="3 4">
    <name type="scientific">Tetrapisispora phaffii (strain ATCC 24235 / CBS 4417 / NBRC 1672 / NRRL Y-8282 / UCD 70-5)</name>
    <name type="common">Yeast</name>
    <name type="synonym">Fabospora phaffii</name>
    <dbReference type="NCBI Taxonomy" id="1071381"/>
    <lineage>
        <taxon>Eukaryota</taxon>
        <taxon>Fungi</taxon>
        <taxon>Dikarya</taxon>
        <taxon>Ascomycota</taxon>
        <taxon>Saccharomycotina</taxon>
        <taxon>Saccharomycetes</taxon>
        <taxon>Saccharomycetales</taxon>
        <taxon>Saccharomycetaceae</taxon>
        <taxon>Tetrapisispora</taxon>
    </lineage>
</organism>
<keyword evidence="2" id="KW-0812">Transmembrane</keyword>
<reference evidence="3 4" key="1">
    <citation type="journal article" date="2011" name="Proc. Natl. Acad. Sci. U.S.A.">
        <title>Evolutionary erosion of yeast sex chromosomes by mating-type switching accidents.</title>
        <authorList>
            <person name="Gordon J.L."/>
            <person name="Armisen D."/>
            <person name="Proux-Wera E."/>
            <person name="Oheigeartaigh S.S."/>
            <person name="Byrne K.P."/>
            <person name="Wolfe K.H."/>
        </authorList>
    </citation>
    <scope>NUCLEOTIDE SEQUENCE [LARGE SCALE GENOMIC DNA]</scope>
    <source>
        <strain evidence="4">ATCC 24235 / CBS 4417 / NBRC 1672 / NRRL Y-8282 / UCD 70-5</strain>
    </source>
</reference>
<proteinExistence type="predicted"/>
<dbReference type="GO" id="GO:0000329">
    <property type="term" value="C:fungal-type vacuole membrane"/>
    <property type="evidence" value="ECO:0007669"/>
    <property type="project" value="TreeGrafter"/>
</dbReference>
<accession>G8BV27</accession>
<evidence type="ECO:0000313" key="3">
    <source>
        <dbReference type="EMBL" id="CCE63609.1"/>
    </source>
</evidence>
<dbReference type="AlphaFoldDB" id="G8BV27"/>
<dbReference type="STRING" id="1071381.G8BV27"/>
<dbReference type="EMBL" id="HE612861">
    <property type="protein sequence ID" value="CCE63609.1"/>
    <property type="molecule type" value="Genomic_DNA"/>
</dbReference>
<feature type="compositionally biased region" description="Polar residues" evidence="1">
    <location>
        <begin position="37"/>
        <end position="55"/>
    </location>
</feature>
<feature type="compositionally biased region" description="Basic and acidic residues" evidence="1">
    <location>
        <begin position="743"/>
        <end position="766"/>
    </location>
</feature>
<dbReference type="PANTHER" id="PTHR28258">
    <property type="entry name" value="VACUOLAR SEGREGATION PROTEIN 7"/>
    <property type="match status" value="1"/>
</dbReference>
<dbReference type="RefSeq" id="XP_003686043.1">
    <property type="nucleotide sequence ID" value="XM_003685995.1"/>
</dbReference>
<gene>
    <name evidence="3" type="primary">TPHA0F01240</name>
    <name evidence="3" type="ordered locus">TPHA_0F01240</name>
</gene>
<name>G8BV27_TETPH</name>
<feature type="transmembrane region" description="Helical" evidence="2">
    <location>
        <begin position="914"/>
        <end position="935"/>
    </location>
</feature>
<evidence type="ECO:0000256" key="1">
    <source>
        <dbReference type="SAM" id="MobiDB-lite"/>
    </source>
</evidence>
<dbReference type="OMA" id="GNTISCP"/>
<keyword evidence="2" id="KW-0472">Membrane</keyword>
<dbReference type="PANTHER" id="PTHR28258:SF1">
    <property type="entry name" value="VACUOLAR SEGREGATION PROTEIN 7"/>
    <property type="match status" value="1"/>
</dbReference>
<dbReference type="GeneID" id="11535558"/>
<feature type="region of interest" description="Disordered" evidence="1">
    <location>
        <begin position="703"/>
        <end position="774"/>
    </location>
</feature>
<feature type="compositionally biased region" description="Low complexity" evidence="1">
    <location>
        <begin position="524"/>
        <end position="542"/>
    </location>
</feature>
<dbReference type="InterPro" id="IPR024260">
    <property type="entry name" value="Vac7"/>
</dbReference>
<keyword evidence="2" id="KW-1133">Transmembrane helix</keyword>
<feature type="compositionally biased region" description="Polar residues" evidence="1">
    <location>
        <begin position="579"/>
        <end position="614"/>
    </location>
</feature>
<dbReference type="GO" id="GO:0010513">
    <property type="term" value="P:positive regulation of phosphatidylinositol biosynthetic process"/>
    <property type="evidence" value="ECO:0007669"/>
    <property type="project" value="TreeGrafter"/>
</dbReference>
<dbReference type="eggNOG" id="ENOG502QU5B">
    <property type="taxonomic scope" value="Eukaryota"/>
</dbReference>
<dbReference type="GO" id="GO:0070772">
    <property type="term" value="C:PAS complex"/>
    <property type="evidence" value="ECO:0007669"/>
    <property type="project" value="TreeGrafter"/>
</dbReference>
<feature type="region of interest" description="Disordered" evidence="1">
    <location>
        <begin position="37"/>
        <end position="94"/>
    </location>
</feature>
<feature type="compositionally biased region" description="Polar residues" evidence="1">
    <location>
        <begin position="709"/>
        <end position="742"/>
    </location>
</feature>
<protein>
    <recommendedName>
        <fullName evidence="5">Vacuolar segregation protein 7</fullName>
    </recommendedName>
</protein>
<sequence>MNGDHHKFLVETEMVDTPAVNIMPTTIPAGTTAAINQDNNKPQLINSPKYESQNPIPLKMDNASSQSREIDQKQSVRNSHIKEHTYPQGTDVSDAALKSIQKQPLNDKKITNTMDNTQIEDGSSRIPSASVITNSNLDQNDLNNRVTQDMIKDSLQHMIHNEGYNNVPDHENNNFTSLSLPSKTDYTGKVPTITTPISLTSNVESTLFSGNQHNKSQKATDLRPAKIIERPSMQLLNSKRNFTRRWTTKINEKTNSEFHNACGRKIIAENNIKNNGYNNYKELKSNSINNNNNSINNNNNNNNNNSNNGNNNGNSNHNSFINNSKPNNDTINVKQLQGKNKSTDALATNIATLKNSDDNIQHSDGNDNEVLVHPTKTDFFAARLASAVGEREASDSEETFVYESAANSSRHVAAINTIESAIEGNDQQVFKNGNVQLNSNTNKTYGIAPKMSVPLLNTNKKFLNKIKNQRHTSMGAAPLGNKMSVSNVHTNVPTSNPNNMLNYANSNISPTSRTFQLVPDDLSSLRSSNSMRSTSSITQSPSHGIHMATSNGNLIHSPTHKMHVNTNGVNPQVRLRNSGMLNKNNGPSRNVSHNNQAMRQNSGYRQRAPNNSNNHENKRKLRTTASRIFDTNGAPLRKYSSIPDNVNLEDFMEEPKEIQPSTTLSNSVVRNDHFLDYHDNVQNNSHNNGFNTNFTNNTIQEEDSDINDESNNTKKSVNPQHSNSIVNTESTSENKNKQNAYHNTEDHPNMSNRNDDNMHENNTHVLEDDEDDDRSMFFYNHGGDLGTRPQISDYEDNDELIESDGADVDPRLYDTYPYYESDNRYGKRRPEHGSNYQDYSLYTGNTNRHESYSSQFANNKGFQNYNENQFVGDDDINEQTPLRNNQFYYGDESNNSPHNFVTKKSSWSKIKYCVYFSLSVVFLVTIGFILGFLLATNKELQGLNVVFIDNIISSTSILLFDLTCGAYNPGFFTINVQDADIDIFAKSIYVTENDYNFKRKNKVLETVLLGTISSLESPLEFRGEFFRRRYDVSSSSVKLLNPGKNKVASDPNGDNAINIESDVEKWKQLIKHDYELLIKGSLKYRVPFFNTERSVSIQQSIEVHPDDKDKGDDYLSLL</sequence>
<evidence type="ECO:0008006" key="5">
    <source>
        <dbReference type="Google" id="ProtNLM"/>
    </source>
</evidence>
<evidence type="ECO:0000256" key="2">
    <source>
        <dbReference type="SAM" id="Phobius"/>
    </source>
</evidence>
<dbReference type="KEGG" id="tpf:TPHA_0F01240"/>
<evidence type="ECO:0000313" key="4">
    <source>
        <dbReference type="Proteomes" id="UP000005666"/>
    </source>
</evidence>
<feature type="region of interest" description="Disordered" evidence="1">
    <location>
        <begin position="523"/>
        <end position="641"/>
    </location>
</feature>
<feature type="compositionally biased region" description="Low complexity" evidence="1">
    <location>
        <begin position="283"/>
        <end position="324"/>
    </location>
</feature>
<feature type="compositionally biased region" description="Basic and acidic residues" evidence="1">
    <location>
        <begin position="68"/>
        <end position="85"/>
    </location>
</feature>
<feature type="region of interest" description="Disordered" evidence="1">
    <location>
        <begin position="283"/>
        <end position="332"/>
    </location>
</feature>
<dbReference type="OrthoDB" id="1204at2759"/>